<organism evidence="1 2">
    <name type="scientific">Streptomyces bikiniensis</name>
    <dbReference type="NCBI Taxonomy" id="1896"/>
    <lineage>
        <taxon>Bacteria</taxon>
        <taxon>Bacillati</taxon>
        <taxon>Actinomycetota</taxon>
        <taxon>Actinomycetes</taxon>
        <taxon>Kitasatosporales</taxon>
        <taxon>Streptomycetaceae</taxon>
        <taxon>Streptomyces</taxon>
    </lineage>
</organism>
<sequence length="200" mass="22467">MNIAVAGRARVGKDTVGRYLVETRGYRRVAFADALKEAAWKINPAVFATGEGDGFGAYTVDLQEAVTDLGWESAKDSVPEVRRFLQELGAAMRAVDPEIWINAVLAKVMEANEQGVPCVITDVRYLNELAEMHRRRWYTIHINRPGVPQLDHESEGAIRPDQTHYMIHNAGTLDDLHRQVDVILEDIDSIESARHYARSL</sequence>
<accession>A0ABW8D215</accession>
<dbReference type="InterPro" id="IPR027417">
    <property type="entry name" value="P-loop_NTPase"/>
</dbReference>
<gene>
    <name evidence="1" type="ORF">ACIGW0_31525</name>
</gene>
<evidence type="ECO:0000313" key="1">
    <source>
        <dbReference type="EMBL" id="MFI9123872.1"/>
    </source>
</evidence>
<proteinExistence type="predicted"/>
<reference evidence="1 2" key="1">
    <citation type="submission" date="2024-10" db="EMBL/GenBank/DDBJ databases">
        <title>The Natural Products Discovery Center: Release of the First 8490 Sequenced Strains for Exploring Actinobacteria Biosynthetic Diversity.</title>
        <authorList>
            <person name="Kalkreuter E."/>
            <person name="Kautsar S.A."/>
            <person name="Yang D."/>
            <person name="Bader C.D."/>
            <person name="Teijaro C.N."/>
            <person name="Fluegel L."/>
            <person name="Davis C.M."/>
            <person name="Simpson J.R."/>
            <person name="Lauterbach L."/>
            <person name="Steele A.D."/>
            <person name="Gui C."/>
            <person name="Meng S."/>
            <person name="Li G."/>
            <person name="Viehrig K."/>
            <person name="Ye F."/>
            <person name="Su P."/>
            <person name="Kiefer A.F."/>
            <person name="Nichols A."/>
            <person name="Cepeda A.J."/>
            <person name="Yan W."/>
            <person name="Fan B."/>
            <person name="Jiang Y."/>
            <person name="Adhikari A."/>
            <person name="Zheng C.-J."/>
            <person name="Schuster L."/>
            <person name="Cowan T.M."/>
            <person name="Smanski M.J."/>
            <person name="Chevrette M.G."/>
            <person name="De Carvalho L.P.S."/>
            <person name="Shen B."/>
        </authorList>
    </citation>
    <scope>NUCLEOTIDE SEQUENCE [LARGE SCALE GENOMIC DNA]</scope>
    <source>
        <strain evidence="1 2">NPDC053346</strain>
    </source>
</reference>
<dbReference type="InterPro" id="IPR048444">
    <property type="entry name" value="DNMK"/>
</dbReference>
<dbReference type="Proteomes" id="UP001614391">
    <property type="component" value="Unassembled WGS sequence"/>
</dbReference>
<dbReference type="SUPFAM" id="SSF52540">
    <property type="entry name" value="P-loop containing nucleoside triphosphate hydrolases"/>
    <property type="match status" value="1"/>
</dbReference>
<evidence type="ECO:0000313" key="2">
    <source>
        <dbReference type="Proteomes" id="UP001614391"/>
    </source>
</evidence>
<dbReference type="Gene3D" id="3.40.50.300">
    <property type="entry name" value="P-loop containing nucleotide triphosphate hydrolases"/>
    <property type="match status" value="1"/>
</dbReference>
<name>A0ABW8D215_STRBI</name>
<protein>
    <recommendedName>
        <fullName evidence="3">Deoxynucleoside monophosphate kinase</fullName>
    </recommendedName>
</protein>
<keyword evidence="2" id="KW-1185">Reference proteome</keyword>
<dbReference type="EMBL" id="JBITYT010000023">
    <property type="protein sequence ID" value="MFI9123872.1"/>
    <property type="molecule type" value="Genomic_DNA"/>
</dbReference>
<dbReference type="RefSeq" id="WP_399621698.1">
    <property type="nucleotide sequence ID" value="NZ_JBITYT010000023.1"/>
</dbReference>
<evidence type="ECO:0008006" key="3">
    <source>
        <dbReference type="Google" id="ProtNLM"/>
    </source>
</evidence>
<dbReference type="Pfam" id="PF21448">
    <property type="entry name" value="DNMK"/>
    <property type="match status" value="1"/>
</dbReference>
<comment type="caution">
    <text evidence="1">The sequence shown here is derived from an EMBL/GenBank/DDBJ whole genome shotgun (WGS) entry which is preliminary data.</text>
</comment>